<name>A0AA43B2N7_9BURK</name>
<dbReference type="SUPFAM" id="SSF55681">
    <property type="entry name" value="Class II aaRS and biotin synthetases"/>
    <property type="match status" value="1"/>
</dbReference>
<evidence type="ECO:0000313" key="2">
    <source>
        <dbReference type="Proteomes" id="UP001161276"/>
    </source>
</evidence>
<organism evidence="1 2">
    <name type="scientific">Achromobacter marplatensis</name>
    <dbReference type="NCBI Taxonomy" id="470868"/>
    <lineage>
        <taxon>Bacteria</taxon>
        <taxon>Pseudomonadati</taxon>
        <taxon>Pseudomonadota</taxon>
        <taxon>Betaproteobacteria</taxon>
        <taxon>Burkholderiales</taxon>
        <taxon>Alcaligenaceae</taxon>
        <taxon>Achromobacter</taxon>
    </lineage>
</organism>
<evidence type="ECO:0008006" key="3">
    <source>
        <dbReference type="Google" id="ProtNLM"/>
    </source>
</evidence>
<proteinExistence type="predicted"/>
<dbReference type="AlphaFoldDB" id="A0AA43B2N7"/>
<dbReference type="RefSeq" id="WP_280027446.1">
    <property type="nucleotide sequence ID" value="NZ_CBDEUO010000030.1"/>
</dbReference>
<evidence type="ECO:0000313" key="1">
    <source>
        <dbReference type="EMBL" id="MDH2051902.1"/>
    </source>
</evidence>
<reference evidence="1" key="1">
    <citation type="submission" date="2022-09" db="EMBL/GenBank/DDBJ databases">
        <title>Intensive care unit water sources are persistently colonized with multi-drug resistant bacteria and are the site of extensive horizontal gene transfer of antibiotic resistance genes.</title>
        <authorList>
            <person name="Diorio-Toth L."/>
        </authorList>
    </citation>
    <scope>NUCLEOTIDE SEQUENCE</scope>
    <source>
        <strain evidence="1">GD03676</strain>
    </source>
</reference>
<gene>
    <name evidence="1" type="ORF">N5K24_15965</name>
</gene>
<dbReference type="Gene3D" id="3.30.930.10">
    <property type="entry name" value="Bira Bifunctional Protein, Domain 2"/>
    <property type="match status" value="1"/>
</dbReference>
<dbReference type="InterPro" id="IPR045864">
    <property type="entry name" value="aa-tRNA-synth_II/BPL/LPL"/>
</dbReference>
<dbReference type="EMBL" id="JAOCKG010000006">
    <property type="protein sequence ID" value="MDH2051902.1"/>
    <property type="molecule type" value="Genomic_DNA"/>
</dbReference>
<comment type="caution">
    <text evidence="1">The sequence shown here is derived from an EMBL/GenBank/DDBJ whole genome shotgun (WGS) entry which is preliminary data.</text>
</comment>
<dbReference type="Proteomes" id="UP001161276">
    <property type="component" value="Unassembled WGS sequence"/>
</dbReference>
<accession>A0AA43B2N7</accession>
<protein>
    <recommendedName>
        <fullName evidence="3">Aminoacyl-transfer RNA synthetases class-II family profile domain-containing protein</fullName>
    </recommendedName>
</protein>
<sequence>MRNVLQGHAFHPNRAAGAGRLDGVRLRPVRILKCFQGLPGDCIVIIEKQWHQVKNVLQGKLDDIFSIAPDATAEFDSLLAHEEINALGYVRNFPHLTCVMCSIEEGELLGFARGQRKLDREFKALNADVALLPATCYKVYLGLQGQRLDGARVESCIARCFRHEDKALDRYRAFNFTMKEYVYLGTAEGAQAHLEAGYDRLFSLFAQLGITAGCEEANDPFFDSGSAVARLSALTPTKRELVFDGHAVSSLNYHRNYFGEKFNIRLDDSFVHTSCVAFGLERWISMFKDRFGNAADALAALERA</sequence>